<sequence>MAPWLRLGIRLTFTGGRRAWARMAVMASGTAIGAVLLLGALAAPGVIEAQDHRETARDIIAGPVDKDGGTRFTMIQDSIGGRELVRFAVAAVGSRDPQVPPGLAKVPLPDQAVVSPALAELIRTDPRARARFPQRVVGTIGPAGLVAPDELRAWVGVDPAALAGAPVIIGFGPHGEPPIPWEKYHIGERIVTTALTLFLLFPLGVLLATCSAVAPGVPSRRSTTLHRMGASRRQAELVEAAEIGVVSALGALLGTGVFLLLLRPLSGGWHLGRFHWFAADVHTPPAMIAAVVAGLTLLAVYLDDYGWPQPTLDSPAPRPSAGRLLTPVLGVASAASVLVPGLPFAAQATLFAGGVLLCAAGLPAAVPVLTAWLGRRLAAVGPVQVRLAGRRLDHTPSHAPRQVASVAVAMFLSVVGLAAAAGYAEWTGPSPRNGTPEATYVIVGPEAGLAEAPGVDRVIGSSSGGGHAIVTVSTDPADAEAFAAYVAAHLPATYLERAGDVRPVPLGGPLESAHGFDRSAGLVLLSVTLAVAALLAGAAFGVGAIERFLQHRRRNARLLVLGAPWRTVAEAEFLAAAVPLLVALALAGACAGVVLAAWSHTLSLSTSDLLGATAPALWVAAALLGVLAAIAPAAVRRRATATDLRRA</sequence>
<keyword evidence="1" id="KW-1133">Transmembrane helix</keyword>
<keyword evidence="1" id="KW-0812">Transmembrane</keyword>
<keyword evidence="3" id="KW-1185">Reference proteome</keyword>
<evidence type="ECO:0008006" key="4">
    <source>
        <dbReference type="Google" id="ProtNLM"/>
    </source>
</evidence>
<feature type="transmembrane region" description="Helical" evidence="1">
    <location>
        <begin position="520"/>
        <end position="545"/>
    </location>
</feature>
<protein>
    <recommendedName>
        <fullName evidence="4">FtsX-like permease family protein</fullName>
    </recommendedName>
</protein>
<dbReference type="RefSeq" id="WP_344499642.1">
    <property type="nucleotide sequence ID" value="NZ_BAAAQD010000001.1"/>
</dbReference>
<dbReference type="Proteomes" id="UP001501470">
    <property type="component" value="Unassembled WGS sequence"/>
</dbReference>
<feature type="transmembrane region" description="Helical" evidence="1">
    <location>
        <begin position="324"/>
        <end position="344"/>
    </location>
</feature>
<feature type="transmembrane region" description="Helical" evidence="1">
    <location>
        <begin position="350"/>
        <end position="373"/>
    </location>
</feature>
<organism evidence="2 3">
    <name type="scientific">Dactylosporangium maewongense</name>
    <dbReference type="NCBI Taxonomy" id="634393"/>
    <lineage>
        <taxon>Bacteria</taxon>
        <taxon>Bacillati</taxon>
        <taxon>Actinomycetota</taxon>
        <taxon>Actinomycetes</taxon>
        <taxon>Micromonosporales</taxon>
        <taxon>Micromonosporaceae</taxon>
        <taxon>Dactylosporangium</taxon>
    </lineage>
</organism>
<feature type="transmembrane region" description="Helical" evidence="1">
    <location>
        <begin position="573"/>
        <end position="596"/>
    </location>
</feature>
<feature type="transmembrane region" description="Helical" evidence="1">
    <location>
        <begin position="282"/>
        <end position="303"/>
    </location>
</feature>
<feature type="transmembrane region" description="Helical" evidence="1">
    <location>
        <begin position="403"/>
        <end position="424"/>
    </location>
</feature>
<feature type="transmembrane region" description="Helical" evidence="1">
    <location>
        <begin position="237"/>
        <end position="262"/>
    </location>
</feature>
<keyword evidence="1" id="KW-0472">Membrane</keyword>
<name>A0ABN1ZM01_9ACTN</name>
<evidence type="ECO:0000256" key="1">
    <source>
        <dbReference type="SAM" id="Phobius"/>
    </source>
</evidence>
<evidence type="ECO:0000313" key="3">
    <source>
        <dbReference type="Proteomes" id="UP001501470"/>
    </source>
</evidence>
<gene>
    <name evidence="2" type="ORF">GCM10009827_008430</name>
</gene>
<comment type="caution">
    <text evidence="2">The sequence shown here is derived from an EMBL/GenBank/DDBJ whole genome shotgun (WGS) entry which is preliminary data.</text>
</comment>
<proteinExistence type="predicted"/>
<accession>A0ABN1ZM01</accession>
<dbReference type="EMBL" id="BAAAQD010000001">
    <property type="protein sequence ID" value="GAA1500941.1"/>
    <property type="molecule type" value="Genomic_DNA"/>
</dbReference>
<feature type="transmembrane region" description="Helical" evidence="1">
    <location>
        <begin position="194"/>
        <end position="217"/>
    </location>
</feature>
<feature type="transmembrane region" description="Helical" evidence="1">
    <location>
        <begin position="616"/>
        <end position="635"/>
    </location>
</feature>
<evidence type="ECO:0000313" key="2">
    <source>
        <dbReference type="EMBL" id="GAA1500941.1"/>
    </source>
</evidence>
<reference evidence="2 3" key="1">
    <citation type="journal article" date="2019" name="Int. J. Syst. Evol. Microbiol.">
        <title>The Global Catalogue of Microorganisms (GCM) 10K type strain sequencing project: providing services to taxonomists for standard genome sequencing and annotation.</title>
        <authorList>
            <consortium name="The Broad Institute Genomics Platform"/>
            <consortium name="The Broad Institute Genome Sequencing Center for Infectious Disease"/>
            <person name="Wu L."/>
            <person name="Ma J."/>
        </authorList>
    </citation>
    <scope>NUCLEOTIDE SEQUENCE [LARGE SCALE GENOMIC DNA]</scope>
    <source>
        <strain evidence="2 3">JCM 15933</strain>
    </source>
</reference>